<proteinExistence type="predicted"/>
<reference evidence="3 4" key="1">
    <citation type="submission" date="2019-09" db="EMBL/GenBank/DDBJ databases">
        <title>Whole genome shotgun sequencing (WGS) of Ellagibacter isourolithinifaciens DSM 104140(T) and Adlercreutzia muris DSM 29508(T).</title>
        <authorList>
            <person name="Stoll D.A."/>
            <person name="Danylec N."/>
            <person name="Huch M."/>
        </authorList>
    </citation>
    <scope>NUCLEOTIDE SEQUENCE [LARGE SCALE GENOMIC DNA]</scope>
    <source>
        <strain evidence="3 4">DSM 29508</strain>
    </source>
</reference>
<name>A0A7C8FSH1_9ACTN</name>
<evidence type="ECO:0000256" key="2">
    <source>
        <dbReference type="SAM" id="Phobius"/>
    </source>
</evidence>
<comment type="caution">
    <text evidence="3">The sequence shown here is derived from an EMBL/GenBank/DDBJ whole genome shotgun (WGS) entry which is preliminary data.</text>
</comment>
<dbReference type="AlphaFoldDB" id="A0A7C8FSH1"/>
<evidence type="ECO:0008006" key="5">
    <source>
        <dbReference type="Google" id="ProtNLM"/>
    </source>
</evidence>
<dbReference type="Proteomes" id="UP000479639">
    <property type="component" value="Unassembled WGS sequence"/>
</dbReference>
<gene>
    <name evidence="3" type="ORF">F8D48_10570</name>
</gene>
<keyword evidence="2" id="KW-1133">Transmembrane helix</keyword>
<evidence type="ECO:0000313" key="4">
    <source>
        <dbReference type="Proteomes" id="UP000479639"/>
    </source>
</evidence>
<sequence>MAEPAGFSHITVNADDDDDVVIQAGIVEDATGLACEPTDGPKPRPGTSAGPATGPAPTDGALTDPESADEPDSDPADGAQPAPAALEPVRPAADDGYRATTLADIEGSSMSRTQKTVIVVAVLAIVAFVLWCNFAR</sequence>
<keyword evidence="4" id="KW-1185">Reference proteome</keyword>
<evidence type="ECO:0000256" key="1">
    <source>
        <dbReference type="SAM" id="MobiDB-lite"/>
    </source>
</evidence>
<feature type="compositionally biased region" description="Low complexity" evidence="1">
    <location>
        <begin position="76"/>
        <end position="85"/>
    </location>
</feature>
<dbReference type="EMBL" id="WAJS01000045">
    <property type="protein sequence ID" value="KAB1640298.1"/>
    <property type="molecule type" value="Genomic_DNA"/>
</dbReference>
<feature type="transmembrane region" description="Helical" evidence="2">
    <location>
        <begin position="117"/>
        <end position="135"/>
    </location>
</feature>
<keyword evidence="2" id="KW-0472">Membrane</keyword>
<dbReference type="RefSeq" id="WP_151431922.1">
    <property type="nucleotide sequence ID" value="NZ_JANJZI010000015.1"/>
</dbReference>
<keyword evidence="2" id="KW-0812">Transmembrane</keyword>
<protein>
    <recommendedName>
        <fullName evidence="5">SURF2 Surfeit locus protein 2</fullName>
    </recommendedName>
</protein>
<feature type="compositionally biased region" description="Acidic residues" evidence="1">
    <location>
        <begin position="66"/>
        <end position="75"/>
    </location>
</feature>
<feature type="region of interest" description="Disordered" evidence="1">
    <location>
        <begin position="30"/>
        <end position="97"/>
    </location>
</feature>
<evidence type="ECO:0000313" key="3">
    <source>
        <dbReference type="EMBL" id="KAB1640298.1"/>
    </source>
</evidence>
<organism evidence="3 4">
    <name type="scientific">Adlercreutzia muris</name>
    <dbReference type="NCBI Taxonomy" id="1796610"/>
    <lineage>
        <taxon>Bacteria</taxon>
        <taxon>Bacillati</taxon>
        <taxon>Actinomycetota</taxon>
        <taxon>Coriobacteriia</taxon>
        <taxon>Eggerthellales</taxon>
        <taxon>Eggerthellaceae</taxon>
        <taxon>Adlercreutzia</taxon>
    </lineage>
</organism>
<accession>A0A7C8FSH1</accession>